<evidence type="ECO:0000256" key="2">
    <source>
        <dbReference type="ARBA" id="ARBA00022485"/>
    </source>
</evidence>
<gene>
    <name evidence="10" type="primary">nirA</name>
    <name evidence="10" type="ORF">MICAK_2420002</name>
</gene>
<keyword evidence="3" id="KW-0349">Heme</keyword>
<dbReference type="Gene3D" id="3.90.480.20">
    <property type="match status" value="1"/>
</dbReference>
<proteinExistence type="inferred from homology"/>
<evidence type="ECO:0000256" key="6">
    <source>
        <dbReference type="ARBA" id="ARBA00023004"/>
    </source>
</evidence>
<dbReference type="SUPFAM" id="SSF56014">
    <property type="entry name" value="Nitrite and sulphite reductase 4Fe-4S domain-like"/>
    <property type="match status" value="2"/>
</dbReference>
<reference evidence="10 11" key="1">
    <citation type="submission" date="2012-04" db="EMBL/GenBank/DDBJ databases">
        <authorList>
            <person name="Genoscope - CEA"/>
        </authorList>
    </citation>
    <scope>NUCLEOTIDE SEQUENCE [LARGE SCALE GENOMIC DNA]</scope>
    <source>
        <strain evidence="10 11">9701</strain>
    </source>
</reference>
<evidence type="ECO:0000313" key="11">
    <source>
        <dbReference type="Proteomes" id="UP000004047"/>
    </source>
</evidence>
<dbReference type="AlphaFoldDB" id="I4IQ32"/>
<comment type="caution">
    <text evidence="10">The sequence shown here is derived from an EMBL/GenBank/DDBJ whole genome shotgun (WGS) entry which is preliminary data.</text>
</comment>
<dbReference type="PROSITE" id="PS00365">
    <property type="entry name" value="NIR_SIR"/>
    <property type="match status" value="1"/>
</dbReference>
<dbReference type="GO" id="GO:0046872">
    <property type="term" value="F:metal ion binding"/>
    <property type="evidence" value="ECO:0007669"/>
    <property type="project" value="UniProtKB-KW"/>
</dbReference>
<evidence type="ECO:0000313" key="10">
    <source>
        <dbReference type="EMBL" id="CCI36406.1"/>
    </source>
</evidence>
<dbReference type="Pfam" id="PF01077">
    <property type="entry name" value="NIR_SIR"/>
    <property type="match status" value="2"/>
</dbReference>
<dbReference type="InterPro" id="IPR051329">
    <property type="entry name" value="NIR_SIR_4Fe-4S"/>
</dbReference>
<dbReference type="InterPro" id="IPR006066">
    <property type="entry name" value="NO2/SO3_Rdtase_FeS/sirohaem_BS"/>
</dbReference>
<dbReference type="SUPFAM" id="SSF55124">
    <property type="entry name" value="Nitrite/Sulfite reductase N-terminal domain-like"/>
    <property type="match status" value="2"/>
</dbReference>
<dbReference type="PANTHER" id="PTHR32439">
    <property type="entry name" value="FERREDOXIN--NITRITE REDUCTASE, CHLOROPLASTIC"/>
    <property type="match status" value="1"/>
</dbReference>
<dbReference type="RefSeq" id="WP_004268302.1">
    <property type="nucleotide sequence ID" value="NZ_HE974183.1"/>
</dbReference>
<dbReference type="InterPro" id="IPR045854">
    <property type="entry name" value="NO2/SO3_Rdtase_4Fe4S_sf"/>
</dbReference>
<feature type="domain" description="Nitrite/Sulfite reductase ferredoxin-like" evidence="9">
    <location>
        <begin position="317"/>
        <end position="379"/>
    </location>
</feature>
<evidence type="ECO:0000259" key="8">
    <source>
        <dbReference type="Pfam" id="PF01077"/>
    </source>
</evidence>
<name>I4IQ32_MICAE</name>
<evidence type="ECO:0000256" key="4">
    <source>
        <dbReference type="ARBA" id="ARBA00022723"/>
    </source>
</evidence>
<accession>I4IQ32</accession>
<organism evidence="10 11">
    <name type="scientific">Microcystis aeruginosa PCC 9701</name>
    <dbReference type="NCBI Taxonomy" id="721123"/>
    <lineage>
        <taxon>Bacteria</taxon>
        <taxon>Bacillati</taxon>
        <taxon>Cyanobacteriota</taxon>
        <taxon>Cyanophyceae</taxon>
        <taxon>Oscillatoriophycideae</taxon>
        <taxon>Chroococcales</taxon>
        <taxon>Microcystaceae</taxon>
        <taxon>Microcystis</taxon>
    </lineage>
</organism>
<dbReference type="InterPro" id="IPR036136">
    <property type="entry name" value="Nit/Sulf_reduc_fer-like_dom_sf"/>
</dbReference>
<keyword evidence="6" id="KW-0408">Iron</keyword>
<keyword evidence="2" id="KW-0004">4Fe-4S</keyword>
<dbReference type="EC" id="1.7.7.1" evidence="10"/>
<dbReference type="PRINTS" id="PR00397">
    <property type="entry name" value="SIROHAEM"/>
</dbReference>
<evidence type="ECO:0000256" key="1">
    <source>
        <dbReference type="ARBA" id="ARBA00010429"/>
    </source>
</evidence>
<feature type="domain" description="Nitrite/sulphite reductase 4Fe-4S" evidence="8">
    <location>
        <begin position="393"/>
        <end position="503"/>
    </location>
</feature>
<dbReference type="Proteomes" id="UP000004047">
    <property type="component" value="Unassembled WGS sequence"/>
</dbReference>
<evidence type="ECO:0000256" key="3">
    <source>
        <dbReference type="ARBA" id="ARBA00022617"/>
    </source>
</evidence>
<dbReference type="GO" id="GO:0020037">
    <property type="term" value="F:heme binding"/>
    <property type="evidence" value="ECO:0007669"/>
    <property type="project" value="InterPro"/>
</dbReference>
<dbReference type="InterPro" id="IPR006067">
    <property type="entry name" value="NO2/SO3_Rdtase_4Fe4S_dom"/>
</dbReference>
<dbReference type="HOGENOM" id="CLU_015667_2_2_3"/>
<evidence type="ECO:0000256" key="7">
    <source>
        <dbReference type="ARBA" id="ARBA00023014"/>
    </source>
</evidence>
<protein>
    <submittedName>
        <fullName evidence="10">Ferredoxin--nitrite reductase</fullName>
        <ecNumber evidence="10">1.7.7.1</ecNumber>
    </submittedName>
</protein>
<sequence>MVQAPEKDGTTLNKFEKFKAEKDGLAIKDELDHFAQIGWEAMDKTDLEYRLKWVGVFYRPVTPGKFMMRLRVPNGIISSEQMRVLGEIVQRYGDDGNADITTRQNLQLRGIRIEDIPDIFQRLKSVGMTSVQSGMDNVRNITGSPMAGLDADELIDTRELVQKVQDMITNYGQGNYQFSNLPRKFNIAIEGGRDNSVHAEINDIAFVPAYKEGELGFNVVVGGFFSAKRCEAAIPMNVWVRPNQEVVDLCRGILEVYRDNGLRANRQKSRLMWLIDEWGIEEFRTRVANHLGYPLATAAEKDAIDWEKRDHLGVFTQKQEGLSYIGLCVPVGRLFADDMLDLARIAEVYGSGELRLTVEQNVIIPNIAAENMPTLLTEPLLAKFTPNPTPLQRALVSCTGAQFCNFALIETKNKAVDLIRQLDAELNIPRGVRMHWTGCPNSCGQPQVADIGLMGTKARKDGKTVEGVDLYMGGKVGKDAHLGSCVQKGIPCEDLKSVLTSILIEQFGATPKG</sequence>
<dbReference type="Gene3D" id="3.30.413.10">
    <property type="entry name" value="Sulfite Reductase Hemoprotein, domain 1"/>
    <property type="match status" value="2"/>
</dbReference>
<dbReference type="InterPro" id="IPR012798">
    <property type="entry name" value="Cbl_synth_CobG-like"/>
</dbReference>
<dbReference type="Pfam" id="PF03460">
    <property type="entry name" value="NIR_SIR_ferr"/>
    <property type="match status" value="2"/>
</dbReference>
<dbReference type="EMBL" id="CAIQ01000160">
    <property type="protein sequence ID" value="CCI36406.1"/>
    <property type="molecule type" value="Genomic_DNA"/>
</dbReference>
<keyword evidence="7" id="KW-0411">Iron-sulfur</keyword>
<dbReference type="PANTHER" id="PTHR32439:SF0">
    <property type="entry name" value="FERREDOXIN--NITRITE REDUCTASE, CHLOROPLASTIC"/>
    <property type="match status" value="1"/>
</dbReference>
<dbReference type="GO" id="GO:0051539">
    <property type="term" value="F:4 iron, 4 sulfur cluster binding"/>
    <property type="evidence" value="ECO:0007669"/>
    <property type="project" value="UniProtKB-KW"/>
</dbReference>
<feature type="domain" description="Nitrite/sulphite reductase 4Fe-4S" evidence="8">
    <location>
        <begin position="135"/>
        <end position="292"/>
    </location>
</feature>
<dbReference type="NCBIfam" id="NF007125">
    <property type="entry name" value="PRK09566.1"/>
    <property type="match status" value="1"/>
</dbReference>
<dbReference type="NCBIfam" id="TIGR02435">
    <property type="entry name" value="CobG"/>
    <property type="match status" value="1"/>
</dbReference>
<dbReference type="GO" id="GO:0048307">
    <property type="term" value="F:ferredoxin-nitrite reductase activity"/>
    <property type="evidence" value="ECO:0007669"/>
    <property type="project" value="UniProtKB-EC"/>
</dbReference>
<comment type="similarity">
    <text evidence="1">Belongs to the nitrite and sulfite reductase 4Fe-4S domain family.</text>
</comment>
<evidence type="ECO:0000259" key="9">
    <source>
        <dbReference type="Pfam" id="PF03460"/>
    </source>
</evidence>
<feature type="domain" description="Nitrite/Sulfite reductase ferredoxin-like" evidence="9">
    <location>
        <begin position="64"/>
        <end position="125"/>
    </location>
</feature>
<keyword evidence="5 10" id="KW-0560">Oxidoreductase</keyword>
<dbReference type="InterPro" id="IPR005117">
    <property type="entry name" value="NiRdtase/SiRdtase_haem-b_fer"/>
</dbReference>
<keyword evidence="4" id="KW-0479">Metal-binding</keyword>
<evidence type="ECO:0000256" key="5">
    <source>
        <dbReference type="ARBA" id="ARBA00023002"/>
    </source>
</evidence>